<dbReference type="PROSITE" id="PS50878">
    <property type="entry name" value="RT_POL"/>
    <property type="match status" value="1"/>
</dbReference>
<evidence type="ECO:0000313" key="2">
    <source>
        <dbReference type="EMBL" id="KAL3613152.1"/>
    </source>
</evidence>
<reference evidence="3" key="1">
    <citation type="journal article" date="2024" name="IScience">
        <title>Strigolactones Initiate the Formation of Haustorium-like Structures in Castilleja.</title>
        <authorList>
            <person name="Buerger M."/>
            <person name="Peterson D."/>
            <person name="Chory J."/>
        </authorList>
    </citation>
    <scope>NUCLEOTIDE SEQUENCE [LARGE SCALE GENOMIC DNA]</scope>
</reference>
<dbReference type="EMBL" id="JAVIJP010000226">
    <property type="protein sequence ID" value="KAL3613152.1"/>
    <property type="molecule type" value="Genomic_DNA"/>
</dbReference>
<dbReference type="InterPro" id="IPR000477">
    <property type="entry name" value="RT_dom"/>
</dbReference>
<sequence>MSNPTRITNKTKTCIDNIVCNFRRNTSSQINECNLSDHTSQMLIINMKRKYIPKFWLVKKRDFSKENIDKFSYCLSKLSFSDVYSQVDTNLAYSAFVETYKLFYDLCFPCFFKKNFTSIKHKWMTKGIKVSSKIKREIYIDYNYKGQKKKKKMYRNYSSLLKKCVQTSLKLINSKIIGNAKNKCGASWQIINECTGVVADQNKIEQIVVENQVVRDYAEITELFNDHFLDSIPTVSKPRTNNAFSDIGFNPQSFFITPVTVAEVLKELRTLKNTSAVGHDEISTRILKVTSKWIALPLSHIINLSLESGTFPLDLKLSIIKPLYKKGEKEKLDNYRPIALIPVLAKLFERVIFVRLISFSDKYNILVNEQNGFRRERSTELAIYQLMLPIHESIDKRTDICTIFTDMSKAFDCVNHCILLNKLERYGVRGRALEWFMSYLKDRRQYTEVTFYNEKNNTIEKIKSNVRSNNKGVPQGSILGPLLFLFYINDLPKCTTHQTVLYADDSTVIIKFTDRQTYETNVNTALERIVEWMDRNELCINLTKTNLMQFHSYARRPQKLKIAFNSQNIEEVGETKFLGLTIDRNCDWKAHIEGLCGRLSRFVYPLRRIIYFSSEDAGLMAYFGYVQSVLSYGLIFWGNSVDAIDAFKIQKRCVRALCGMSQQSSCKPLFQRYGILPLPCLYIKEVVLFVKKHINLFETGEARKRQLRNNHKL</sequence>
<keyword evidence="3" id="KW-1185">Reference proteome</keyword>
<proteinExistence type="predicted"/>
<evidence type="ECO:0000259" key="1">
    <source>
        <dbReference type="PROSITE" id="PS50878"/>
    </source>
</evidence>
<feature type="domain" description="Reverse transcriptase" evidence="1">
    <location>
        <begin position="304"/>
        <end position="582"/>
    </location>
</feature>
<dbReference type="PANTHER" id="PTHR33332">
    <property type="entry name" value="REVERSE TRANSCRIPTASE DOMAIN-CONTAINING PROTEIN"/>
    <property type="match status" value="1"/>
</dbReference>
<dbReference type="InterPro" id="IPR043502">
    <property type="entry name" value="DNA/RNA_pol_sf"/>
</dbReference>
<dbReference type="Proteomes" id="UP001632038">
    <property type="component" value="Unassembled WGS sequence"/>
</dbReference>
<dbReference type="Pfam" id="PF00078">
    <property type="entry name" value="RVT_1"/>
    <property type="match status" value="1"/>
</dbReference>
<dbReference type="CDD" id="cd01650">
    <property type="entry name" value="RT_nLTR_like"/>
    <property type="match status" value="1"/>
</dbReference>
<name>A0ABD3B749_9LAMI</name>
<dbReference type="AlphaFoldDB" id="A0ABD3B749"/>
<accession>A0ABD3B749</accession>
<dbReference type="SUPFAM" id="SSF56672">
    <property type="entry name" value="DNA/RNA polymerases"/>
    <property type="match status" value="1"/>
</dbReference>
<protein>
    <recommendedName>
        <fullName evidence="1">Reverse transcriptase domain-containing protein</fullName>
    </recommendedName>
</protein>
<gene>
    <name evidence="2" type="ORF">CASFOL_042999</name>
</gene>
<organism evidence="2 3">
    <name type="scientific">Castilleja foliolosa</name>
    <dbReference type="NCBI Taxonomy" id="1961234"/>
    <lineage>
        <taxon>Eukaryota</taxon>
        <taxon>Viridiplantae</taxon>
        <taxon>Streptophyta</taxon>
        <taxon>Embryophyta</taxon>
        <taxon>Tracheophyta</taxon>
        <taxon>Spermatophyta</taxon>
        <taxon>Magnoliopsida</taxon>
        <taxon>eudicotyledons</taxon>
        <taxon>Gunneridae</taxon>
        <taxon>Pentapetalae</taxon>
        <taxon>asterids</taxon>
        <taxon>lamiids</taxon>
        <taxon>Lamiales</taxon>
        <taxon>Orobanchaceae</taxon>
        <taxon>Pedicularideae</taxon>
        <taxon>Castillejinae</taxon>
        <taxon>Castilleja</taxon>
    </lineage>
</organism>
<evidence type="ECO:0000313" key="3">
    <source>
        <dbReference type="Proteomes" id="UP001632038"/>
    </source>
</evidence>
<comment type="caution">
    <text evidence="2">The sequence shown here is derived from an EMBL/GenBank/DDBJ whole genome shotgun (WGS) entry which is preliminary data.</text>
</comment>